<comment type="caution">
    <text evidence="2">The sequence shown here is derived from an EMBL/GenBank/DDBJ whole genome shotgun (WGS) entry which is preliminary data.</text>
</comment>
<evidence type="ECO:0000313" key="2">
    <source>
        <dbReference type="EMBL" id="OQS54660.1"/>
    </source>
</evidence>
<dbReference type="Proteomes" id="UP000192758">
    <property type="component" value="Unassembled WGS sequence"/>
</dbReference>
<feature type="region of interest" description="Disordered" evidence="1">
    <location>
        <begin position="103"/>
        <end position="123"/>
    </location>
</feature>
<organism evidence="2 3">
    <name type="scientific">Ecytonucleospora hepatopenaei</name>
    <dbReference type="NCBI Taxonomy" id="646526"/>
    <lineage>
        <taxon>Eukaryota</taxon>
        <taxon>Fungi</taxon>
        <taxon>Fungi incertae sedis</taxon>
        <taxon>Microsporidia</taxon>
        <taxon>Enterocytozoonidae</taxon>
        <taxon>Ecytonucleospora</taxon>
    </lineage>
</organism>
<dbReference type="EMBL" id="MNPJ01000019">
    <property type="protein sequence ID" value="OQS54660.1"/>
    <property type="molecule type" value="Genomic_DNA"/>
</dbReference>
<dbReference type="AlphaFoldDB" id="A0A1W0E5Y8"/>
<feature type="compositionally biased region" description="Acidic residues" evidence="1">
    <location>
        <begin position="108"/>
        <end position="118"/>
    </location>
</feature>
<evidence type="ECO:0000256" key="1">
    <source>
        <dbReference type="SAM" id="MobiDB-lite"/>
    </source>
</evidence>
<reference evidence="2 3" key="1">
    <citation type="journal article" date="2017" name="Environ. Microbiol.">
        <title>Decay of the glycolytic pathway and adaptation to intranuclear parasitism within Enterocytozoonidae microsporidia.</title>
        <authorList>
            <person name="Wiredu Boakye D."/>
            <person name="Jaroenlak P."/>
            <person name="Prachumwat A."/>
            <person name="Williams T.A."/>
            <person name="Bateman K.S."/>
            <person name="Itsathitphaisarn O."/>
            <person name="Sritunyalucksana K."/>
            <person name="Paszkiewicz K.H."/>
            <person name="Moore K.A."/>
            <person name="Stentiford G.D."/>
            <person name="Williams B.A."/>
        </authorList>
    </citation>
    <scope>NUCLEOTIDE SEQUENCE [LARGE SCALE GENOMIC DNA]</scope>
    <source>
        <strain evidence="2 3">TH1</strain>
    </source>
</reference>
<protein>
    <submittedName>
        <fullName evidence="2">Uncharacterized protein</fullName>
    </submittedName>
</protein>
<name>A0A1W0E5Y8_9MICR</name>
<accession>A0A1W0E5Y8</accession>
<evidence type="ECO:0000313" key="3">
    <source>
        <dbReference type="Proteomes" id="UP000192758"/>
    </source>
</evidence>
<proteinExistence type="predicted"/>
<sequence length="301" mass="35789">MTYKICLLARGFGYVEGFLQGMNGDEIVLKNVIVGKKVNYAQLELKVSLSDILMFKRMEDVDLSQFSKEDLENLNKIKEIKNDYDIKTHLSIFYKDKIEENKEHENIEDSQEEETVESEENKNKKDEDIIVEIKNANDPKSMWASISKLTSAKTLHTKEKDLSQFLESTKAEDSKKMHKKEEKKKREEYIKKGREYDERQTLYKKKIESEMAEKQDVDHGKYDLDGKNKEKENLYENSKVVDLDKNYQSVKQLIFNIKSSFKHNKRFREKYNINESWTSFKEQAGGFNKYKKEYSTYDRHR</sequence>
<keyword evidence="3" id="KW-1185">Reference proteome</keyword>
<gene>
    <name evidence="2" type="ORF">EHP00_425</name>
</gene>
<dbReference type="VEuPathDB" id="MicrosporidiaDB:EHP00_425"/>